<dbReference type="Proteomes" id="UP000037660">
    <property type="component" value="Unassembled WGS sequence"/>
</dbReference>
<dbReference type="InterPro" id="IPR050377">
    <property type="entry name" value="Radical_SAM_PqqE_MftC-like"/>
</dbReference>
<evidence type="ECO:0000256" key="2">
    <source>
        <dbReference type="ARBA" id="ARBA00022691"/>
    </source>
</evidence>
<evidence type="ECO:0000256" key="8">
    <source>
        <dbReference type="HAMAP-Rule" id="MF_00660"/>
    </source>
</evidence>
<keyword evidence="4 8" id="KW-0884">PQQ biosynthesis</keyword>
<dbReference type="SUPFAM" id="SSF102114">
    <property type="entry name" value="Radical SAM enzymes"/>
    <property type="match status" value="1"/>
</dbReference>
<dbReference type="GO" id="GO:0009975">
    <property type="term" value="F:cyclase activity"/>
    <property type="evidence" value="ECO:0007669"/>
    <property type="project" value="UniProtKB-UniRule"/>
</dbReference>
<keyword evidence="7 8" id="KW-0411">Iron-sulfur</keyword>
<keyword evidence="3 8" id="KW-0479">Metal-binding</keyword>
<dbReference type="PIRSF" id="PIRSF037420">
    <property type="entry name" value="PQQ_syn_pqqE"/>
    <property type="match status" value="1"/>
</dbReference>
<dbReference type="GO" id="GO:0018189">
    <property type="term" value="P:pyrroloquinoline quinone biosynthetic process"/>
    <property type="evidence" value="ECO:0007669"/>
    <property type="project" value="UniProtKB-UniRule"/>
</dbReference>
<feature type="domain" description="Radical SAM core" evidence="10">
    <location>
        <begin position="9"/>
        <end position="220"/>
    </location>
</feature>
<dbReference type="EMBL" id="BBYR01000116">
    <property type="protein sequence ID" value="GAP39001.1"/>
    <property type="molecule type" value="Genomic_DNA"/>
</dbReference>
<name>A0A0K8P8P0_PISS1</name>
<dbReference type="Pfam" id="PF04055">
    <property type="entry name" value="Radical_SAM"/>
    <property type="match status" value="1"/>
</dbReference>
<dbReference type="NCBIfam" id="TIGR02109">
    <property type="entry name" value="PQQ_syn_pqqE"/>
    <property type="match status" value="1"/>
</dbReference>
<feature type="region of interest" description="Disordered" evidence="9">
    <location>
        <begin position="354"/>
        <end position="391"/>
    </location>
</feature>
<comment type="pathway">
    <text evidence="8">Cofactor biosynthesis; pyrroloquinoline quinone biosynthesis.</text>
</comment>
<feature type="binding site" evidence="8">
    <location>
        <position position="23"/>
    </location>
    <ligand>
        <name>[4Fe-4S] cluster</name>
        <dbReference type="ChEBI" id="CHEBI:49883"/>
        <note>4Fe-4S-S-AdoMet</note>
    </ligand>
</feature>
<dbReference type="InterPro" id="IPR058240">
    <property type="entry name" value="rSAM_sf"/>
</dbReference>
<dbReference type="PANTHER" id="PTHR11228">
    <property type="entry name" value="RADICAL SAM DOMAIN PROTEIN"/>
    <property type="match status" value="1"/>
</dbReference>
<feature type="binding site" evidence="8">
    <location>
        <position position="27"/>
    </location>
    <ligand>
        <name>[4Fe-4S] cluster</name>
        <dbReference type="ChEBI" id="CHEBI:49883"/>
        <note>4Fe-4S-S-AdoMet</note>
    </ligand>
</feature>
<gene>
    <name evidence="8" type="primary">pqqE</name>
    <name evidence="11" type="ORF">ISF6_0420</name>
</gene>
<evidence type="ECO:0000256" key="1">
    <source>
        <dbReference type="ARBA" id="ARBA00022485"/>
    </source>
</evidence>
<sequence>MTPAAPAQPGPPLWLLAELTHRCPLHCVFCYNPVDYATQPDELGTEDWLRVLREARALGAVQLGLSGGEPLLREDLEALVAEARRLGFYSNLLTSGVGLTEARAAALKDAGLDHVQLSFQDSTPQMNDFLSHTRTFELKQRVAATIRAQGWPMVMNVVLHRLNIDHVDRIIGMAHALGAEYLELANTQYYSWAWVNRDQLLPTREQLRRAEAVTEAWRARLDGAMRIFFVAPDYHEGRPKKCVNGWGSMFLTVAPDGTALPCHTARMLPGLPFPNVRAHGLAAIWRDSEGFQRFRGTGWMKEPCRSCAQREEDLGGCRCQAWLLAQDASAADPVCVKSPHHGRVQAALQRAEAAGAAAGPREQPLVFRSPAESRRLAAAAGPDRARPRDLP</sequence>
<dbReference type="InterPro" id="IPR017200">
    <property type="entry name" value="PqqE-like"/>
</dbReference>
<accession>A0A0K8P8P0</accession>
<protein>
    <recommendedName>
        <fullName evidence="8">PqqA peptide cyclase</fullName>
        <ecNumber evidence="8">1.21.98.4</ecNumber>
    </recommendedName>
    <alternativeName>
        <fullName evidence="8">Coenzyme PQQ synthesis protein E</fullName>
    </alternativeName>
</protein>
<dbReference type="InterPro" id="IPR023885">
    <property type="entry name" value="4Fe4S-binding_SPASM_dom"/>
</dbReference>
<dbReference type="GO" id="GO:0016491">
    <property type="term" value="F:oxidoreductase activity"/>
    <property type="evidence" value="ECO:0007669"/>
    <property type="project" value="UniProtKB-KW"/>
</dbReference>
<dbReference type="InterPro" id="IPR007197">
    <property type="entry name" value="rSAM"/>
</dbReference>
<dbReference type="InterPro" id="IPR013785">
    <property type="entry name" value="Aldolase_TIM"/>
</dbReference>
<reference evidence="12" key="1">
    <citation type="submission" date="2015-07" db="EMBL/GenBank/DDBJ databases">
        <title>Discovery of a poly(ethylene terephthalate assimilation.</title>
        <authorList>
            <person name="Yoshida S."/>
            <person name="Hiraga K."/>
            <person name="Takehana T."/>
            <person name="Taniguchi I."/>
            <person name="Yamaji H."/>
            <person name="Maeda Y."/>
            <person name="Toyohara K."/>
            <person name="Miyamoto K."/>
            <person name="Kimura Y."/>
            <person name="Oda K."/>
        </authorList>
    </citation>
    <scope>NUCLEOTIDE SEQUENCE [LARGE SCALE GENOMIC DNA]</scope>
    <source>
        <strain evidence="12">NBRC 110686 / TISTR 2288 / 201-F6</strain>
    </source>
</reference>
<feature type="compositionally biased region" description="Low complexity" evidence="9">
    <location>
        <begin position="354"/>
        <end position="364"/>
    </location>
</feature>
<evidence type="ECO:0000256" key="6">
    <source>
        <dbReference type="ARBA" id="ARBA00023004"/>
    </source>
</evidence>
<dbReference type="InterPro" id="IPR006638">
    <property type="entry name" value="Elp3/MiaA/NifB-like_rSAM"/>
</dbReference>
<dbReference type="CDD" id="cd01335">
    <property type="entry name" value="Radical_SAM"/>
    <property type="match status" value="1"/>
</dbReference>
<comment type="catalytic activity">
    <reaction evidence="8">
        <text>[PQQ precursor protein] + S-adenosyl-L-methionine = E-Y cross-linked-[PQQ precursor protein] + 5'-deoxyadenosine + L-methionine + H(+)</text>
        <dbReference type="Rhea" id="RHEA:56836"/>
        <dbReference type="Rhea" id="RHEA-COMP:14800"/>
        <dbReference type="Rhea" id="RHEA-COMP:14801"/>
        <dbReference type="ChEBI" id="CHEBI:15378"/>
        <dbReference type="ChEBI" id="CHEBI:17319"/>
        <dbReference type="ChEBI" id="CHEBI:57844"/>
        <dbReference type="ChEBI" id="CHEBI:59789"/>
        <dbReference type="ChEBI" id="CHEBI:141026"/>
        <dbReference type="ChEBI" id="CHEBI:141027"/>
        <dbReference type="EC" id="1.21.98.4"/>
    </reaction>
</comment>
<dbReference type="SFLD" id="SFLDG01067">
    <property type="entry name" value="SPASM/twitch_domain_containing"/>
    <property type="match status" value="1"/>
</dbReference>
<dbReference type="PANTHER" id="PTHR11228:SF7">
    <property type="entry name" value="PQQA PEPTIDE CYCLASE"/>
    <property type="match status" value="1"/>
</dbReference>
<evidence type="ECO:0000256" key="3">
    <source>
        <dbReference type="ARBA" id="ARBA00022723"/>
    </source>
</evidence>
<comment type="subunit">
    <text evidence="8">Interacts with PqqD. The interaction is necessary for activity of PqqE.</text>
</comment>
<dbReference type="AlphaFoldDB" id="A0A0K8P8P0"/>
<evidence type="ECO:0000259" key="10">
    <source>
        <dbReference type="PROSITE" id="PS51918"/>
    </source>
</evidence>
<proteinExistence type="inferred from homology"/>
<evidence type="ECO:0000256" key="5">
    <source>
        <dbReference type="ARBA" id="ARBA00023002"/>
    </source>
</evidence>
<comment type="function">
    <text evidence="8">Catalyzes the cross-linking of a glutamate residue and a tyrosine residue in the PqqA protein as part of the biosynthesis of pyrroloquinoline quinone (PQQ).</text>
</comment>
<dbReference type="SFLD" id="SFLDG01386">
    <property type="entry name" value="main_SPASM_domain-containing"/>
    <property type="match status" value="1"/>
</dbReference>
<dbReference type="CDD" id="cd21119">
    <property type="entry name" value="SPASM_PqqE"/>
    <property type="match status" value="1"/>
</dbReference>
<organism evidence="11 12">
    <name type="scientific">Piscinibacter sakaiensis</name>
    <name type="common">Ideonella sakaiensis</name>
    <dbReference type="NCBI Taxonomy" id="1547922"/>
    <lineage>
        <taxon>Bacteria</taxon>
        <taxon>Pseudomonadati</taxon>
        <taxon>Pseudomonadota</taxon>
        <taxon>Betaproteobacteria</taxon>
        <taxon>Burkholderiales</taxon>
        <taxon>Sphaerotilaceae</taxon>
        <taxon>Piscinibacter</taxon>
    </lineage>
</organism>
<evidence type="ECO:0000256" key="7">
    <source>
        <dbReference type="ARBA" id="ARBA00023014"/>
    </source>
</evidence>
<keyword evidence="2 8" id="KW-0949">S-adenosyl-L-methionine</keyword>
<dbReference type="GO" id="GO:0005506">
    <property type="term" value="F:iron ion binding"/>
    <property type="evidence" value="ECO:0007669"/>
    <property type="project" value="UniProtKB-UniRule"/>
</dbReference>
<dbReference type="InterPro" id="IPR011843">
    <property type="entry name" value="PQQ_synth_PqqE_bac"/>
</dbReference>
<dbReference type="GO" id="GO:0051539">
    <property type="term" value="F:4 iron, 4 sulfur cluster binding"/>
    <property type="evidence" value="ECO:0007669"/>
    <property type="project" value="UniProtKB-KW"/>
</dbReference>
<dbReference type="SMART" id="SM00729">
    <property type="entry name" value="Elp3"/>
    <property type="match status" value="1"/>
</dbReference>
<keyword evidence="5 8" id="KW-0560">Oxidoreductase</keyword>
<comment type="similarity">
    <text evidence="8">Belongs to the radical SAM superfamily. PqqE family.</text>
</comment>
<evidence type="ECO:0000313" key="11">
    <source>
        <dbReference type="EMBL" id="GAP39001.1"/>
    </source>
</evidence>
<dbReference type="STRING" id="1547922.ISF6_0420"/>
<dbReference type="SFLD" id="SFLDS00029">
    <property type="entry name" value="Radical_SAM"/>
    <property type="match status" value="1"/>
</dbReference>
<reference evidence="11 12" key="2">
    <citation type="journal article" date="2016" name="Science">
        <title>A bacterium that degrades and assimilates poly(ethylene terephthalate).</title>
        <authorList>
            <person name="Yoshida S."/>
            <person name="Hiraga K."/>
            <person name="Takehana T."/>
            <person name="Taniguchi I."/>
            <person name="Yamaji H."/>
            <person name="Maeda Y."/>
            <person name="Toyohara K."/>
            <person name="Miyamoto K."/>
            <person name="Kimura Y."/>
            <person name="Oda K."/>
        </authorList>
    </citation>
    <scope>NUCLEOTIDE SEQUENCE [LARGE SCALE GENOMIC DNA]</scope>
    <source>
        <strain evidence="12">NBRC 110686 / TISTR 2288 / 201-F6</strain>
    </source>
</reference>
<dbReference type="PROSITE" id="PS51918">
    <property type="entry name" value="RADICAL_SAM"/>
    <property type="match status" value="1"/>
</dbReference>
<dbReference type="SFLD" id="SFLDF00280">
    <property type="entry name" value="coenzyme_PQQ_synthesis_protein"/>
    <property type="match status" value="1"/>
</dbReference>
<dbReference type="EC" id="1.21.98.4" evidence="8"/>
<comment type="cofactor">
    <cofactor evidence="8">
        <name>[4Fe-4S] cluster</name>
        <dbReference type="ChEBI" id="CHEBI:49883"/>
    </cofactor>
    <text evidence="8">Binds 1 [4Fe-4S] cluster. The cluster is coordinated with 3 cysteines and an exchangeable S-adenosyl-L-methionine.</text>
</comment>
<evidence type="ECO:0000256" key="4">
    <source>
        <dbReference type="ARBA" id="ARBA00022905"/>
    </source>
</evidence>
<comment type="caution">
    <text evidence="11">The sequence shown here is derived from an EMBL/GenBank/DDBJ whole genome shotgun (WGS) entry which is preliminary data.</text>
</comment>
<keyword evidence="12" id="KW-1185">Reference proteome</keyword>
<feature type="binding site" evidence="8">
    <location>
        <position position="30"/>
    </location>
    <ligand>
        <name>[4Fe-4S] cluster</name>
        <dbReference type="ChEBI" id="CHEBI:49883"/>
        <note>4Fe-4S-S-AdoMet</note>
    </ligand>
</feature>
<dbReference type="Pfam" id="PF13186">
    <property type="entry name" value="SPASM"/>
    <property type="match status" value="1"/>
</dbReference>
<evidence type="ECO:0000313" key="12">
    <source>
        <dbReference type="Proteomes" id="UP000037660"/>
    </source>
</evidence>
<dbReference type="RefSeq" id="WP_054022830.1">
    <property type="nucleotide sequence ID" value="NZ_BBYR01000116.1"/>
</dbReference>
<dbReference type="GO" id="GO:1904047">
    <property type="term" value="F:S-adenosyl-L-methionine binding"/>
    <property type="evidence" value="ECO:0007669"/>
    <property type="project" value="UniProtKB-UniRule"/>
</dbReference>
<dbReference type="HAMAP" id="MF_00660">
    <property type="entry name" value="PqqE"/>
    <property type="match status" value="1"/>
</dbReference>
<keyword evidence="1 8" id="KW-0004">4Fe-4S</keyword>
<evidence type="ECO:0000256" key="9">
    <source>
        <dbReference type="SAM" id="MobiDB-lite"/>
    </source>
</evidence>
<dbReference type="Gene3D" id="3.20.20.70">
    <property type="entry name" value="Aldolase class I"/>
    <property type="match status" value="1"/>
</dbReference>
<dbReference type="UniPathway" id="UPA00539"/>
<keyword evidence="6 8" id="KW-0408">Iron</keyword>
<dbReference type="OrthoDB" id="9782387at2"/>